<evidence type="ECO:0000259" key="5">
    <source>
        <dbReference type="PROSITE" id="PS50893"/>
    </source>
</evidence>
<sequence>MELALEVAGVSKIFPGDGSSAARTVLDHLTFHIKDGEFVTLLGPSGSGKTTLFHIIGGLEKPSSGDVRLYGRSTLGKRGEIAYMPQQASLMPWLTVARNIELALDIAGVDRKAARILSREWLERVGLAEVRDAYPHVLSGGMQQRVSFLRALLSPQPLMCLDEPFGALDALTRMQMQTWLLSLWEENRRSVLFVTHSIEEALLLSDRIIVLSASPATIIREIEVPFPRPRGEMIWSDPLFNAMKREIYELLRPEEPGSGGRKEGQAHGICQEPSPVG</sequence>
<dbReference type="InterPro" id="IPR003593">
    <property type="entry name" value="AAA+_ATPase"/>
</dbReference>
<dbReference type="InterPro" id="IPR017871">
    <property type="entry name" value="ABC_transporter-like_CS"/>
</dbReference>
<dbReference type="Pfam" id="PF00005">
    <property type="entry name" value="ABC_tran"/>
    <property type="match status" value="1"/>
</dbReference>
<evidence type="ECO:0000313" key="7">
    <source>
        <dbReference type="Proteomes" id="UP000812277"/>
    </source>
</evidence>
<evidence type="ECO:0000256" key="2">
    <source>
        <dbReference type="ARBA" id="ARBA00022741"/>
    </source>
</evidence>
<keyword evidence="2" id="KW-0547">Nucleotide-binding</keyword>
<name>A0ABS7D1V6_9BACL</name>
<proteinExistence type="predicted"/>
<keyword evidence="3 6" id="KW-0067">ATP-binding</keyword>
<feature type="compositionally biased region" description="Basic and acidic residues" evidence="4">
    <location>
        <begin position="253"/>
        <end position="265"/>
    </location>
</feature>
<dbReference type="Proteomes" id="UP000812277">
    <property type="component" value="Unassembled WGS sequence"/>
</dbReference>
<dbReference type="Gene3D" id="3.40.50.300">
    <property type="entry name" value="P-loop containing nucleotide triphosphate hydrolases"/>
    <property type="match status" value="1"/>
</dbReference>
<evidence type="ECO:0000256" key="3">
    <source>
        <dbReference type="ARBA" id="ARBA00022840"/>
    </source>
</evidence>
<keyword evidence="1" id="KW-0813">Transport</keyword>
<accession>A0ABS7D1V6</accession>
<comment type="caution">
    <text evidence="6">The sequence shown here is derived from an EMBL/GenBank/DDBJ whole genome shotgun (WGS) entry which is preliminary data.</text>
</comment>
<protein>
    <submittedName>
        <fullName evidence="6">ABC transporter ATP-binding protein</fullName>
    </submittedName>
</protein>
<dbReference type="PANTHER" id="PTHR42788">
    <property type="entry name" value="TAURINE IMPORT ATP-BINDING PROTEIN-RELATED"/>
    <property type="match status" value="1"/>
</dbReference>
<keyword evidence="7" id="KW-1185">Reference proteome</keyword>
<evidence type="ECO:0000256" key="1">
    <source>
        <dbReference type="ARBA" id="ARBA00022448"/>
    </source>
</evidence>
<dbReference type="EMBL" id="JAHZIJ010000001">
    <property type="protein sequence ID" value="MBW7473376.1"/>
    <property type="molecule type" value="Genomic_DNA"/>
</dbReference>
<dbReference type="InterPro" id="IPR003439">
    <property type="entry name" value="ABC_transporter-like_ATP-bd"/>
</dbReference>
<feature type="region of interest" description="Disordered" evidence="4">
    <location>
        <begin position="253"/>
        <end position="277"/>
    </location>
</feature>
<dbReference type="InterPro" id="IPR050166">
    <property type="entry name" value="ABC_transporter_ATP-bind"/>
</dbReference>
<dbReference type="PROSITE" id="PS50893">
    <property type="entry name" value="ABC_TRANSPORTER_2"/>
    <property type="match status" value="1"/>
</dbReference>
<dbReference type="SMART" id="SM00382">
    <property type="entry name" value="AAA"/>
    <property type="match status" value="1"/>
</dbReference>
<reference evidence="6 7" key="1">
    <citation type="submission" date="2021-07" db="EMBL/GenBank/DDBJ databases">
        <title>Paenibacillus radiodurans sp. nov., isolated from the southeastern edge of Tengger Desert.</title>
        <authorList>
            <person name="Zhang G."/>
        </authorList>
    </citation>
    <scope>NUCLEOTIDE SEQUENCE [LARGE SCALE GENOMIC DNA]</scope>
    <source>
        <strain evidence="6 7">DT7-4</strain>
    </source>
</reference>
<dbReference type="RefSeq" id="WP_219870610.1">
    <property type="nucleotide sequence ID" value="NZ_JAHZIJ010000001.1"/>
</dbReference>
<organism evidence="6 7">
    <name type="scientific">Paenibacillus oenotherae</name>
    <dbReference type="NCBI Taxonomy" id="1435645"/>
    <lineage>
        <taxon>Bacteria</taxon>
        <taxon>Bacillati</taxon>
        <taxon>Bacillota</taxon>
        <taxon>Bacilli</taxon>
        <taxon>Bacillales</taxon>
        <taxon>Paenibacillaceae</taxon>
        <taxon>Paenibacillus</taxon>
    </lineage>
</organism>
<dbReference type="InterPro" id="IPR027417">
    <property type="entry name" value="P-loop_NTPase"/>
</dbReference>
<evidence type="ECO:0000256" key="4">
    <source>
        <dbReference type="SAM" id="MobiDB-lite"/>
    </source>
</evidence>
<gene>
    <name evidence="6" type="ORF">K0T92_01300</name>
</gene>
<dbReference type="PROSITE" id="PS00211">
    <property type="entry name" value="ABC_TRANSPORTER_1"/>
    <property type="match status" value="1"/>
</dbReference>
<evidence type="ECO:0000313" key="6">
    <source>
        <dbReference type="EMBL" id="MBW7473376.1"/>
    </source>
</evidence>
<feature type="domain" description="ABC transporter" evidence="5">
    <location>
        <begin position="5"/>
        <end position="238"/>
    </location>
</feature>
<dbReference type="SUPFAM" id="SSF52540">
    <property type="entry name" value="P-loop containing nucleoside triphosphate hydrolases"/>
    <property type="match status" value="1"/>
</dbReference>
<dbReference type="CDD" id="cd03293">
    <property type="entry name" value="ABC_NrtD_SsuB_transporters"/>
    <property type="match status" value="1"/>
</dbReference>
<dbReference type="PANTHER" id="PTHR42788:SF2">
    <property type="entry name" value="ABC TRANSPORTER ATP-BINDING PROTEIN"/>
    <property type="match status" value="1"/>
</dbReference>
<dbReference type="GO" id="GO:0005524">
    <property type="term" value="F:ATP binding"/>
    <property type="evidence" value="ECO:0007669"/>
    <property type="project" value="UniProtKB-KW"/>
</dbReference>